<dbReference type="Gene3D" id="3.40.50.150">
    <property type="entry name" value="Vaccinia Virus protein VP39"/>
    <property type="match status" value="1"/>
</dbReference>
<accession>A0ABY2ILZ8</accession>
<dbReference type="SUPFAM" id="SSF53335">
    <property type="entry name" value="S-adenosyl-L-methionine-dependent methyltransferases"/>
    <property type="match status" value="1"/>
</dbReference>
<reference evidence="5 6" key="1">
    <citation type="submission" date="2019-03" db="EMBL/GenBank/DDBJ databases">
        <title>Genomics of glacier-inhabiting Cryobacterium strains.</title>
        <authorList>
            <person name="Liu Q."/>
            <person name="Xin Y.-H."/>
        </authorList>
    </citation>
    <scope>NUCLEOTIDE SEQUENCE [LARGE SCALE GENOMIC DNA]</scope>
    <source>
        <strain evidence="5 6">MDB1-5</strain>
    </source>
</reference>
<dbReference type="GO" id="GO:0008168">
    <property type="term" value="F:methyltransferase activity"/>
    <property type="evidence" value="ECO:0007669"/>
    <property type="project" value="UniProtKB-KW"/>
</dbReference>
<keyword evidence="6" id="KW-1185">Reference proteome</keyword>
<keyword evidence="4" id="KW-0474">Menaquinone biosynthesis</keyword>
<dbReference type="HAMAP" id="MF_01813">
    <property type="entry name" value="MenG_UbiE_methyltr"/>
    <property type="match status" value="1"/>
</dbReference>
<dbReference type="EC" id="2.1.1.163" evidence="4"/>
<dbReference type="PANTHER" id="PTHR43591:SF24">
    <property type="entry name" value="2-METHOXY-6-POLYPRENYL-1,4-BENZOQUINOL METHYLASE, MITOCHONDRIAL"/>
    <property type="match status" value="1"/>
</dbReference>
<dbReference type="InterPro" id="IPR023576">
    <property type="entry name" value="UbiE/COQ5_MeTrFase_CS"/>
</dbReference>
<comment type="pathway">
    <text evidence="4">Quinol/quinone metabolism; menaquinone biosynthesis; menaquinol from 1,4-dihydroxy-2-naphthoate: step 2/2.</text>
</comment>
<evidence type="ECO:0000256" key="2">
    <source>
        <dbReference type="ARBA" id="ARBA00022679"/>
    </source>
</evidence>
<feature type="binding site" evidence="4">
    <location>
        <position position="65"/>
    </location>
    <ligand>
        <name>S-adenosyl-L-methionine</name>
        <dbReference type="ChEBI" id="CHEBI:59789"/>
    </ligand>
</feature>
<evidence type="ECO:0000256" key="4">
    <source>
        <dbReference type="HAMAP-Rule" id="MF_01813"/>
    </source>
</evidence>
<dbReference type="GO" id="GO:0032259">
    <property type="term" value="P:methylation"/>
    <property type="evidence" value="ECO:0007669"/>
    <property type="project" value="UniProtKB-KW"/>
</dbReference>
<evidence type="ECO:0000313" key="6">
    <source>
        <dbReference type="Proteomes" id="UP000297604"/>
    </source>
</evidence>
<dbReference type="PROSITE" id="PS51608">
    <property type="entry name" value="SAM_MT_UBIE"/>
    <property type="match status" value="1"/>
</dbReference>
<feature type="binding site" evidence="4">
    <location>
        <position position="107"/>
    </location>
    <ligand>
        <name>S-adenosyl-L-methionine</name>
        <dbReference type="ChEBI" id="CHEBI:59789"/>
    </ligand>
</feature>
<dbReference type="InterPro" id="IPR029063">
    <property type="entry name" value="SAM-dependent_MTases_sf"/>
</dbReference>
<keyword evidence="3 4" id="KW-0949">S-adenosyl-L-methionine</keyword>
<evidence type="ECO:0000313" key="5">
    <source>
        <dbReference type="EMBL" id="TFC17798.1"/>
    </source>
</evidence>
<sequence>MFDQVSTHYDRTNAVLSVGNAALWRLQATRAVNPQAGERILDIAAGTGTSSVALTHTGAHVVAADFSAGMIAVGRERQAGNPLVEFVQADATALPFADNEFDAVTISFGLRNVVEPRKALAEFFRVTKPGGRVVICEFSTPPNPVIRSAYFAYLNQVMPRVVKLASSNAEAYDYLGESIAAWPTQPVLSGWLREAGYESVAYKNLTLGIVALHRGVKAAPAAVPAD</sequence>
<organism evidence="5 6">
    <name type="scientific">Cryobacterium glucosi</name>
    <dbReference type="NCBI Taxonomy" id="1259175"/>
    <lineage>
        <taxon>Bacteria</taxon>
        <taxon>Bacillati</taxon>
        <taxon>Actinomycetota</taxon>
        <taxon>Actinomycetes</taxon>
        <taxon>Micrococcales</taxon>
        <taxon>Microbacteriaceae</taxon>
        <taxon>Cryobacterium</taxon>
    </lineage>
</organism>
<dbReference type="PANTHER" id="PTHR43591">
    <property type="entry name" value="METHYLTRANSFERASE"/>
    <property type="match status" value="1"/>
</dbReference>
<comment type="caution">
    <text evidence="5">The sequence shown here is derived from an EMBL/GenBank/DDBJ whole genome shotgun (WGS) entry which is preliminary data.</text>
</comment>
<evidence type="ECO:0000256" key="3">
    <source>
        <dbReference type="ARBA" id="ARBA00022691"/>
    </source>
</evidence>
<gene>
    <name evidence="4" type="primary">menG</name>
    <name evidence="5" type="ORF">E3O46_15865</name>
</gene>
<name>A0ABY2ILZ8_9MICO</name>
<comment type="catalytic activity">
    <reaction evidence="4">
        <text>a 2-demethylmenaquinol + S-adenosyl-L-methionine = a menaquinol + S-adenosyl-L-homocysteine + H(+)</text>
        <dbReference type="Rhea" id="RHEA:42640"/>
        <dbReference type="Rhea" id="RHEA-COMP:9539"/>
        <dbReference type="Rhea" id="RHEA-COMP:9563"/>
        <dbReference type="ChEBI" id="CHEBI:15378"/>
        <dbReference type="ChEBI" id="CHEBI:18151"/>
        <dbReference type="ChEBI" id="CHEBI:55437"/>
        <dbReference type="ChEBI" id="CHEBI:57856"/>
        <dbReference type="ChEBI" id="CHEBI:59789"/>
        <dbReference type="EC" id="2.1.1.163"/>
    </reaction>
</comment>
<comment type="function">
    <text evidence="4">Methyltransferase required for the conversion of demethylmenaquinol (DMKH2) to menaquinol (MKH2).</text>
</comment>
<protein>
    <recommendedName>
        <fullName evidence="4">Demethylmenaquinone methyltransferase</fullName>
        <ecNumber evidence="4">2.1.1.163</ecNumber>
    </recommendedName>
</protein>
<dbReference type="PROSITE" id="PS01184">
    <property type="entry name" value="UBIE_2"/>
    <property type="match status" value="1"/>
</dbReference>
<dbReference type="CDD" id="cd02440">
    <property type="entry name" value="AdoMet_MTases"/>
    <property type="match status" value="1"/>
</dbReference>
<proteinExistence type="inferred from homology"/>
<feature type="binding site" evidence="4">
    <location>
        <position position="47"/>
    </location>
    <ligand>
        <name>S-adenosyl-L-methionine</name>
        <dbReference type="ChEBI" id="CHEBI:59789"/>
    </ligand>
</feature>
<dbReference type="Proteomes" id="UP000297604">
    <property type="component" value="Unassembled WGS sequence"/>
</dbReference>
<dbReference type="Pfam" id="PF01209">
    <property type="entry name" value="Ubie_methyltran"/>
    <property type="match status" value="1"/>
</dbReference>
<dbReference type="NCBIfam" id="TIGR01934">
    <property type="entry name" value="MenG_MenH_UbiE"/>
    <property type="match status" value="1"/>
</dbReference>
<evidence type="ECO:0000256" key="1">
    <source>
        <dbReference type="ARBA" id="ARBA00022603"/>
    </source>
</evidence>
<keyword evidence="1 4" id="KW-0489">Methyltransferase</keyword>
<feature type="binding site" evidence="4">
    <location>
        <begin position="90"/>
        <end position="91"/>
    </location>
    <ligand>
        <name>S-adenosyl-L-methionine</name>
        <dbReference type="ChEBI" id="CHEBI:59789"/>
    </ligand>
</feature>
<dbReference type="InterPro" id="IPR004033">
    <property type="entry name" value="UbiE/COQ5_MeTrFase"/>
</dbReference>
<comment type="similarity">
    <text evidence="4">Belongs to the class I-like SAM-binding methyltransferase superfamily. MenG/UbiE family.</text>
</comment>
<dbReference type="EMBL" id="SOFS01000039">
    <property type="protein sequence ID" value="TFC17798.1"/>
    <property type="molecule type" value="Genomic_DNA"/>
</dbReference>
<keyword evidence="2 4" id="KW-0808">Transferase</keyword>